<dbReference type="Pfam" id="PF13559">
    <property type="entry name" value="DUF4129"/>
    <property type="match status" value="1"/>
</dbReference>
<dbReference type="EMBL" id="CP001291">
    <property type="protein sequence ID" value="ACK71309.1"/>
    <property type="molecule type" value="Genomic_DNA"/>
</dbReference>
<feature type="transmembrane region" description="Helical" evidence="1">
    <location>
        <begin position="31"/>
        <end position="50"/>
    </location>
</feature>
<keyword evidence="1" id="KW-1133">Transmembrane helix</keyword>
<feature type="transmembrane region" description="Helical" evidence="1">
    <location>
        <begin position="56"/>
        <end position="73"/>
    </location>
</feature>
<dbReference type="Gene3D" id="3.10.620.30">
    <property type="match status" value="1"/>
</dbReference>
<dbReference type="PANTHER" id="PTHR42736">
    <property type="entry name" value="PROTEIN-GLUTAMINE GAMMA-GLUTAMYLTRANSFERASE"/>
    <property type="match status" value="1"/>
</dbReference>
<feature type="transmembrane region" description="Helical" evidence="1">
    <location>
        <begin position="212"/>
        <end position="230"/>
    </location>
</feature>
<dbReference type="AlphaFoldDB" id="B7K9V3"/>
<dbReference type="InterPro" id="IPR038765">
    <property type="entry name" value="Papain-like_cys_pep_sf"/>
</dbReference>
<dbReference type="Pfam" id="PF01841">
    <property type="entry name" value="Transglut_core"/>
    <property type="match status" value="1"/>
</dbReference>
<dbReference type="RefSeq" id="WP_015954909.1">
    <property type="nucleotide sequence ID" value="NC_011729.1"/>
</dbReference>
<accession>B7K9V3</accession>
<feature type="transmembrane region" description="Helical" evidence="1">
    <location>
        <begin position="80"/>
        <end position="99"/>
    </location>
</feature>
<evidence type="ECO:0000313" key="4">
    <source>
        <dbReference type="Proteomes" id="UP000002384"/>
    </source>
</evidence>
<reference evidence="4" key="1">
    <citation type="journal article" date="2011" name="MBio">
        <title>Novel metabolic attributes of the genus Cyanothece, comprising a group of unicellular nitrogen-fixing Cyanobacteria.</title>
        <authorList>
            <person name="Bandyopadhyay A."/>
            <person name="Elvitigala T."/>
            <person name="Welsh E."/>
            <person name="Stockel J."/>
            <person name="Liberton M."/>
            <person name="Min H."/>
            <person name="Sherman L.A."/>
            <person name="Pakrasi H.B."/>
        </authorList>
    </citation>
    <scope>NUCLEOTIDE SEQUENCE [LARGE SCALE GENOMIC DNA]</scope>
    <source>
        <strain evidence="4">PCC 7424</strain>
    </source>
</reference>
<evidence type="ECO:0000313" key="3">
    <source>
        <dbReference type="EMBL" id="ACK71309.1"/>
    </source>
</evidence>
<dbReference type="InterPro" id="IPR025403">
    <property type="entry name" value="TgpA-like_C"/>
</dbReference>
<keyword evidence="1" id="KW-0812">Transmembrane</keyword>
<feature type="domain" description="Transglutaminase-like" evidence="2">
    <location>
        <begin position="517"/>
        <end position="588"/>
    </location>
</feature>
<feature type="transmembrane region" description="Helical" evidence="1">
    <location>
        <begin position="624"/>
        <end position="644"/>
    </location>
</feature>
<dbReference type="OrthoDB" id="9804872at2"/>
<dbReference type="STRING" id="65393.PCC7424_2905"/>
<keyword evidence="4" id="KW-1185">Reference proteome</keyword>
<proteinExistence type="predicted"/>
<dbReference type="Proteomes" id="UP000002384">
    <property type="component" value="Chromosome"/>
</dbReference>
<name>B7K9V3_GLOC7</name>
<protein>
    <submittedName>
        <fullName evidence="3">Transglutaminase domain protein</fullName>
    </submittedName>
</protein>
<dbReference type="KEGG" id="cyc:PCC7424_2905"/>
<dbReference type="SUPFAM" id="SSF54001">
    <property type="entry name" value="Cysteine proteinases"/>
    <property type="match status" value="1"/>
</dbReference>
<dbReference type="Pfam" id="PF11992">
    <property type="entry name" value="TgpA_N"/>
    <property type="match status" value="1"/>
</dbReference>
<dbReference type="PANTHER" id="PTHR42736:SF1">
    <property type="entry name" value="PROTEIN-GLUTAMINE GAMMA-GLUTAMYLTRANSFERASE"/>
    <property type="match status" value="1"/>
</dbReference>
<evidence type="ECO:0000259" key="2">
    <source>
        <dbReference type="SMART" id="SM00460"/>
    </source>
</evidence>
<sequence>MVSSNLQTLSPWQNFRQRLQNSPPLKTEESILLRILVQTLVIIGIIATDVAAQTQMSLWAIPLSIAGGIWSWYHRQKRNITMKFILAIGMLATLVYFLANLNLNDTRLSLAELLIQLQVLHSFDLPRRKDLGYSMVIGLILLGIAGTLSQTFIFAPGLLGFLMIAIPTLILDYRSRLGLEKIDNYLTPKSSVSSTSRINPFNKYSPLSWQRLSIFIGLSLLLGLVIFALIPRFPGYQFKTFPMSGTAELANQVFDQENQDVVNPGYIREGNPDSQGEARIGINPSEGGGTVDNTFYYGFNTTMNQNLRGSMKPELVMRVRSQAPGFWRVLAFDHYTGKGWEISRNENLFKLNRSIWQYRYYVGLPPIYTRTKEIIQSYSLVSTLPNVIPSLSYPQYVYFPAKEIAIDPEGSLRSPGLLTEGLTYTIISQVPYRDRTLLGTAKENYPPEMSKYYLQIPPEIADKVRAEAERLLAQSPNPLTSVYEKVLYLTQAIKQNYQIIEDLPFFKEEEDLVEAFLFRYQGGYGDHFSTVLTVMLRSLGIPARLAVGFAPGQFNPFTGYYLVHNTDAHAVTEVYLSGFGWFSFDPIPGHELIPPSFEQEQPWSVLKQLWQWVAGWLPSPITGIAMNLWNFLVGGLLTVMSWVWKFVSGSLIGVLVGLITAIAFGFGGWLGWNYLRNWQSERRLGKLPPLEQIYQQMLALLKSKGYPKHPAQTPLEYAQNANQHHPPQMATLIEDISQAYVSWRYGQQPPNLDHQKQQFKTFKKMIDQN</sequence>
<feature type="transmembrane region" description="Helical" evidence="1">
    <location>
        <begin position="650"/>
        <end position="675"/>
    </location>
</feature>
<dbReference type="InterPro" id="IPR002931">
    <property type="entry name" value="Transglutaminase-like"/>
</dbReference>
<feature type="transmembrane region" description="Helical" evidence="1">
    <location>
        <begin position="153"/>
        <end position="171"/>
    </location>
</feature>
<dbReference type="eggNOG" id="COG1305">
    <property type="taxonomic scope" value="Bacteria"/>
</dbReference>
<feature type="transmembrane region" description="Helical" evidence="1">
    <location>
        <begin position="131"/>
        <end position="148"/>
    </location>
</feature>
<dbReference type="HOGENOM" id="CLU_369128_0_0_3"/>
<dbReference type="SMART" id="SM00460">
    <property type="entry name" value="TGc"/>
    <property type="match status" value="1"/>
</dbReference>
<gene>
    <name evidence="3" type="ordered locus">PCC7424_2905</name>
</gene>
<evidence type="ECO:0000256" key="1">
    <source>
        <dbReference type="SAM" id="Phobius"/>
    </source>
</evidence>
<dbReference type="InterPro" id="IPR052901">
    <property type="entry name" value="Bact_TGase-like"/>
</dbReference>
<organism evidence="3 4">
    <name type="scientific">Gloeothece citriformis (strain PCC 7424)</name>
    <name type="common">Cyanothece sp. (strain PCC 7424)</name>
    <dbReference type="NCBI Taxonomy" id="65393"/>
    <lineage>
        <taxon>Bacteria</taxon>
        <taxon>Bacillati</taxon>
        <taxon>Cyanobacteriota</taxon>
        <taxon>Cyanophyceae</taxon>
        <taxon>Oscillatoriophycideae</taxon>
        <taxon>Chroococcales</taxon>
        <taxon>Aphanothecaceae</taxon>
        <taxon>Gloeothece</taxon>
        <taxon>Gloeothece citriformis</taxon>
    </lineage>
</organism>
<dbReference type="InterPro" id="IPR021878">
    <property type="entry name" value="TgpA_N"/>
</dbReference>
<keyword evidence="1" id="KW-0472">Membrane</keyword>